<evidence type="ECO:0000256" key="2">
    <source>
        <dbReference type="ARBA" id="ARBA00023015"/>
    </source>
</evidence>
<dbReference type="PANTHER" id="PTHR43133">
    <property type="entry name" value="RNA POLYMERASE ECF-TYPE SIGMA FACTO"/>
    <property type="match status" value="1"/>
</dbReference>
<organism evidence="7 8">
    <name type="scientific">Parabacteroides segnis</name>
    <dbReference type="NCBI Taxonomy" id="2763058"/>
    <lineage>
        <taxon>Bacteria</taxon>
        <taxon>Pseudomonadati</taxon>
        <taxon>Bacteroidota</taxon>
        <taxon>Bacteroidia</taxon>
        <taxon>Bacteroidales</taxon>
        <taxon>Tannerellaceae</taxon>
        <taxon>Parabacteroides</taxon>
    </lineage>
</organism>
<dbReference type="EMBL" id="JACOOI010000001">
    <property type="protein sequence ID" value="MBC5641525.1"/>
    <property type="molecule type" value="Genomic_DNA"/>
</dbReference>
<dbReference type="Gene3D" id="1.10.10.10">
    <property type="entry name" value="Winged helix-like DNA-binding domain superfamily/Winged helix DNA-binding domain"/>
    <property type="match status" value="1"/>
</dbReference>
<reference evidence="7 8" key="1">
    <citation type="submission" date="2020-08" db="EMBL/GenBank/DDBJ databases">
        <title>Genome public.</title>
        <authorList>
            <person name="Liu C."/>
            <person name="Sun Q."/>
        </authorList>
    </citation>
    <scope>NUCLEOTIDE SEQUENCE [LARGE SCALE GENOMIC DNA]</scope>
    <source>
        <strain evidence="7 8">BX2</strain>
    </source>
</reference>
<dbReference type="InterPro" id="IPR014284">
    <property type="entry name" value="RNA_pol_sigma-70_dom"/>
</dbReference>
<dbReference type="Pfam" id="PF08281">
    <property type="entry name" value="Sigma70_r4_2"/>
    <property type="match status" value="1"/>
</dbReference>
<dbReference type="InterPro" id="IPR013249">
    <property type="entry name" value="RNA_pol_sigma70_r4_t2"/>
</dbReference>
<sequence>MSSPLLLQQLKDGNEKTFKQIMKSYLPRLYSFVNIYIVDKEVTEEIMQDTFMALWNQRRDLDDETCLITYLMVVSRNKCLNYLKKLQLETIPIDSLSESSLYQRSNIYVLEDDSLEKLAMKELTHAINVSLTKLPPRTREIFILSRFSGLKNKEIADQLGLTTKGIEYHIGNALKQLRNDLSKDYFAIFYCLLLSLLIKK</sequence>
<keyword evidence="4" id="KW-0804">Transcription</keyword>
<evidence type="ECO:0000313" key="7">
    <source>
        <dbReference type="EMBL" id="MBC5641525.1"/>
    </source>
</evidence>
<dbReference type="PANTHER" id="PTHR43133:SF46">
    <property type="entry name" value="RNA POLYMERASE SIGMA-70 FACTOR ECF SUBFAMILY"/>
    <property type="match status" value="1"/>
</dbReference>
<evidence type="ECO:0000256" key="4">
    <source>
        <dbReference type="ARBA" id="ARBA00023163"/>
    </source>
</evidence>
<dbReference type="InterPro" id="IPR036388">
    <property type="entry name" value="WH-like_DNA-bd_sf"/>
</dbReference>
<evidence type="ECO:0000313" key="8">
    <source>
        <dbReference type="Proteomes" id="UP000644010"/>
    </source>
</evidence>
<dbReference type="InterPro" id="IPR007627">
    <property type="entry name" value="RNA_pol_sigma70_r2"/>
</dbReference>
<comment type="similarity">
    <text evidence="1">Belongs to the sigma-70 factor family. ECF subfamily.</text>
</comment>
<dbReference type="InterPro" id="IPR013324">
    <property type="entry name" value="RNA_pol_sigma_r3/r4-like"/>
</dbReference>
<dbReference type="Proteomes" id="UP000644010">
    <property type="component" value="Unassembled WGS sequence"/>
</dbReference>
<evidence type="ECO:0000256" key="3">
    <source>
        <dbReference type="ARBA" id="ARBA00023082"/>
    </source>
</evidence>
<evidence type="ECO:0000259" key="5">
    <source>
        <dbReference type="Pfam" id="PF04542"/>
    </source>
</evidence>
<gene>
    <name evidence="7" type="ORF">H8S77_01300</name>
</gene>
<keyword evidence="2" id="KW-0805">Transcription regulation</keyword>
<evidence type="ECO:0000259" key="6">
    <source>
        <dbReference type="Pfam" id="PF08281"/>
    </source>
</evidence>
<dbReference type="Gene3D" id="1.10.1740.10">
    <property type="match status" value="1"/>
</dbReference>
<name>A0ABR7DVH7_9BACT</name>
<dbReference type="SUPFAM" id="SSF88946">
    <property type="entry name" value="Sigma2 domain of RNA polymerase sigma factors"/>
    <property type="match status" value="1"/>
</dbReference>
<accession>A0ABR7DVH7</accession>
<proteinExistence type="inferred from homology"/>
<dbReference type="InterPro" id="IPR014327">
    <property type="entry name" value="RNA_pol_sigma70_bacteroid"/>
</dbReference>
<dbReference type="SUPFAM" id="SSF88659">
    <property type="entry name" value="Sigma3 and sigma4 domains of RNA polymerase sigma factors"/>
    <property type="match status" value="1"/>
</dbReference>
<protein>
    <submittedName>
        <fullName evidence="7">RNA polymerase sigma-70 factor</fullName>
    </submittedName>
</protein>
<feature type="domain" description="RNA polymerase sigma factor 70 region 4 type 2" evidence="6">
    <location>
        <begin position="131"/>
        <end position="177"/>
    </location>
</feature>
<dbReference type="NCBIfam" id="TIGR02937">
    <property type="entry name" value="sigma70-ECF"/>
    <property type="match status" value="1"/>
</dbReference>
<evidence type="ECO:0000256" key="1">
    <source>
        <dbReference type="ARBA" id="ARBA00010641"/>
    </source>
</evidence>
<dbReference type="InterPro" id="IPR013325">
    <property type="entry name" value="RNA_pol_sigma_r2"/>
</dbReference>
<dbReference type="Pfam" id="PF04542">
    <property type="entry name" value="Sigma70_r2"/>
    <property type="match status" value="1"/>
</dbReference>
<dbReference type="InterPro" id="IPR039425">
    <property type="entry name" value="RNA_pol_sigma-70-like"/>
</dbReference>
<keyword evidence="8" id="KW-1185">Reference proteome</keyword>
<keyword evidence="3" id="KW-0731">Sigma factor</keyword>
<dbReference type="NCBIfam" id="TIGR02985">
    <property type="entry name" value="Sig70_bacteroi1"/>
    <property type="match status" value="1"/>
</dbReference>
<dbReference type="RefSeq" id="WP_186957986.1">
    <property type="nucleotide sequence ID" value="NZ_JACOOI010000001.1"/>
</dbReference>
<comment type="caution">
    <text evidence="7">The sequence shown here is derived from an EMBL/GenBank/DDBJ whole genome shotgun (WGS) entry which is preliminary data.</text>
</comment>
<feature type="domain" description="RNA polymerase sigma-70 region 2" evidence="5">
    <location>
        <begin position="22"/>
        <end position="87"/>
    </location>
</feature>